<protein>
    <submittedName>
        <fullName evidence="2">Uncharacterized protein</fullName>
    </submittedName>
</protein>
<organism evidence="2 3">
    <name type="scientific">Acrocarpospora macrocephala</name>
    <dbReference type="NCBI Taxonomy" id="150177"/>
    <lineage>
        <taxon>Bacteria</taxon>
        <taxon>Bacillati</taxon>
        <taxon>Actinomycetota</taxon>
        <taxon>Actinomycetes</taxon>
        <taxon>Streptosporangiales</taxon>
        <taxon>Streptosporangiaceae</taxon>
        <taxon>Acrocarpospora</taxon>
    </lineage>
</organism>
<feature type="region of interest" description="Disordered" evidence="1">
    <location>
        <begin position="63"/>
        <end position="82"/>
    </location>
</feature>
<sequence>MLVATALESLLQAAQAEGAAAAVASVGFAATLLLQERLIALTGENVRGQALGLHVTGMKAMQTIGATPGESRRPTLDHARNR</sequence>
<keyword evidence="3" id="KW-1185">Reference proteome</keyword>
<proteinExistence type="predicted"/>
<feature type="compositionally biased region" description="Basic and acidic residues" evidence="1">
    <location>
        <begin position="70"/>
        <end position="82"/>
    </location>
</feature>
<name>A0A5M3WJY6_9ACTN</name>
<gene>
    <name evidence="2" type="ORF">Amac_031210</name>
</gene>
<evidence type="ECO:0000256" key="1">
    <source>
        <dbReference type="SAM" id="MobiDB-lite"/>
    </source>
</evidence>
<evidence type="ECO:0000313" key="3">
    <source>
        <dbReference type="Proteomes" id="UP000331127"/>
    </source>
</evidence>
<evidence type="ECO:0000313" key="2">
    <source>
        <dbReference type="EMBL" id="GES09525.1"/>
    </source>
</evidence>
<dbReference type="AlphaFoldDB" id="A0A5M3WJY6"/>
<dbReference type="RefSeq" id="WP_155355042.1">
    <property type="nucleotide sequence ID" value="NZ_BAAAHL010000069.1"/>
</dbReference>
<dbReference type="Proteomes" id="UP000331127">
    <property type="component" value="Unassembled WGS sequence"/>
</dbReference>
<dbReference type="EMBL" id="BLAE01000015">
    <property type="protein sequence ID" value="GES09525.1"/>
    <property type="molecule type" value="Genomic_DNA"/>
</dbReference>
<comment type="caution">
    <text evidence="2">The sequence shown here is derived from an EMBL/GenBank/DDBJ whole genome shotgun (WGS) entry which is preliminary data.</text>
</comment>
<reference evidence="2 3" key="1">
    <citation type="submission" date="2019-10" db="EMBL/GenBank/DDBJ databases">
        <title>Whole genome shotgun sequence of Acrocarpospora macrocephala NBRC 16266.</title>
        <authorList>
            <person name="Ichikawa N."/>
            <person name="Kimura A."/>
            <person name="Kitahashi Y."/>
            <person name="Komaki H."/>
            <person name="Oguchi A."/>
        </authorList>
    </citation>
    <scope>NUCLEOTIDE SEQUENCE [LARGE SCALE GENOMIC DNA]</scope>
    <source>
        <strain evidence="2 3">NBRC 16266</strain>
    </source>
</reference>
<accession>A0A5M3WJY6</accession>